<feature type="transmembrane region" description="Helical" evidence="1">
    <location>
        <begin position="164"/>
        <end position="187"/>
    </location>
</feature>
<dbReference type="PANTHER" id="PTHR40465">
    <property type="entry name" value="CHROMOSOME 1, WHOLE GENOME SHOTGUN SEQUENCE"/>
    <property type="match status" value="1"/>
</dbReference>
<keyword evidence="1" id="KW-0812">Transmembrane</keyword>
<feature type="transmembrane region" description="Helical" evidence="1">
    <location>
        <begin position="229"/>
        <end position="250"/>
    </location>
</feature>
<feature type="domain" description="DUF6534" evidence="2">
    <location>
        <begin position="171"/>
        <end position="251"/>
    </location>
</feature>
<feature type="transmembrane region" description="Helical" evidence="1">
    <location>
        <begin position="199"/>
        <end position="223"/>
    </location>
</feature>
<evidence type="ECO:0000256" key="1">
    <source>
        <dbReference type="SAM" id="Phobius"/>
    </source>
</evidence>
<feature type="transmembrane region" description="Helical" evidence="1">
    <location>
        <begin position="12"/>
        <end position="37"/>
    </location>
</feature>
<proteinExistence type="predicted"/>
<dbReference type="AlphaFoldDB" id="A0AAD7MJR7"/>
<accession>A0AAD7MJR7</accession>
<evidence type="ECO:0000313" key="4">
    <source>
        <dbReference type="Proteomes" id="UP001215598"/>
    </source>
</evidence>
<dbReference type="EMBL" id="JARKIB010000236">
    <property type="protein sequence ID" value="KAJ7720781.1"/>
    <property type="molecule type" value="Genomic_DNA"/>
</dbReference>
<evidence type="ECO:0000259" key="2">
    <source>
        <dbReference type="Pfam" id="PF20152"/>
    </source>
</evidence>
<protein>
    <recommendedName>
        <fullName evidence="2">DUF6534 domain-containing protein</fullName>
    </recommendedName>
</protein>
<dbReference type="Proteomes" id="UP001215598">
    <property type="component" value="Unassembled WGS sequence"/>
</dbReference>
<reference evidence="3" key="1">
    <citation type="submission" date="2023-03" db="EMBL/GenBank/DDBJ databases">
        <title>Massive genome expansion in bonnet fungi (Mycena s.s.) driven by repeated elements and novel gene families across ecological guilds.</title>
        <authorList>
            <consortium name="Lawrence Berkeley National Laboratory"/>
            <person name="Harder C.B."/>
            <person name="Miyauchi S."/>
            <person name="Viragh M."/>
            <person name="Kuo A."/>
            <person name="Thoen E."/>
            <person name="Andreopoulos B."/>
            <person name="Lu D."/>
            <person name="Skrede I."/>
            <person name="Drula E."/>
            <person name="Henrissat B."/>
            <person name="Morin E."/>
            <person name="Kohler A."/>
            <person name="Barry K."/>
            <person name="LaButti K."/>
            <person name="Morin E."/>
            <person name="Salamov A."/>
            <person name="Lipzen A."/>
            <person name="Mereny Z."/>
            <person name="Hegedus B."/>
            <person name="Baldrian P."/>
            <person name="Stursova M."/>
            <person name="Weitz H."/>
            <person name="Taylor A."/>
            <person name="Grigoriev I.V."/>
            <person name="Nagy L.G."/>
            <person name="Martin F."/>
            <person name="Kauserud H."/>
        </authorList>
    </citation>
    <scope>NUCLEOTIDE SEQUENCE</scope>
    <source>
        <strain evidence="3">CBHHK182m</strain>
    </source>
</reference>
<dbReference type="Pfam" id="PF20152">
    <property type="entry name" value="DUF6534"/>
    <property type="match status" value="1"/>
</dbReference>
<dbReference type="InterPro" id="IPR045339">
    <property type="entry name" value="DUF6534"/>
</dbReference>
<keyword evidence="1" id="KW-0472">Membrane</keyword>
<evidence type="ECO:0000313" key="3">
    <source>
        <dbReference type="EMBL" id="KAJ7720781.1"/>
    </source>
</evidence>
<feature type="transmembrane region" description="Helical" evidence="1">
    <location>
        <begin position="92"/>
        <end position="113"/>
    </location>
</feature>
<sequence>MENSSITNILGPLVLSFCLQCFFAGMAVIQATCYYARKARLTHRDTADIFNGGIVGAVLLLIVFGMATAIHTIHQTVTLHFGDVAYGGQGTWATWVEPAITATVGAIAHVFFIHRCWLATNKSRTICGLLVLLLLVSLGSGIAVSVFVFHAKSIGRISTIPVPMGLWLSASAVTDIAIAISLIVEHLKNTRNSGLMRKIIELTLQTGAVPAVVAVLNFVIYFAMRSTTYHLLAELSLPSIYALSVLAALLNHETAGPRRSSVALGATMTDRVEKKVEIKVERNVLVWPNLHSV</sequence>
<gene>
    <name evidence="3" type="ORF">B0H16DRAFT_1738618</name>
</gene>
<organism evidence="3 4">
    <name type="scientific">Mycena metata</name>
    <dbReference type="NCBI Taxonomy" id="1033252"/>
    <lineage>
        <taxon>Eukaryota</taxon>
        <taxon>Fungi</taxon>
        <taxon>Dikarya</taxon>
        <taxon>Basidiomycota</taxon>
        <taxon>Agaricomycotina</taxon>
        <taxon>Agaricomycetes</taxon>
        <taxon>Agaricomycetidae</taxon>
        <taxon>Agaricales</taxon>
        <taxon>Marasmiineae</taxon>
        <taxon>Mycenaceae</taxon>
        <taxon>Mycena</taxon>
    </lineage>
</organism>
<feature type="transmembrane region" description="Helical" evidence="1">
    <location>
        <begin position="125"/>
        <end position="149"/>
    </location>
</feature>
<name>A0AAD7MJR7_9AGAR</name>
<keyword evidence="1" id="KW-1133">Transmembrane helix</keyword>
<keyword evidence="4" id="KW-1185">Reference proteome</keyword>
<feature type="transmembrane region" description="Helical" evidence="1">
    <location>
        <begin position="49"/>
        <end position="72"/>
    </location>
</feature>
<dbReference type="PANTHER" id="PTHR40465:SF1">
    <property type="entry name" value="DUF6534 DOMAIN-CONTAINING PROTEIN"/>
    <property type="match status" value="1"/>
</dbReference>
<comment type="caution">
    <text evidence="3">The sequence shown here is derived from an EMBL/GenBank/DDBJ whole genome shotgun (WGS) entry which is preliminary data.</text>
</comment>